<reference evidence="1" key="1">
    <citation type="submission" date="2024-06" db="EMBL/GenBank/DDBJ databases">
        <authorList>
            <person name="Ashkenazi R."/>
            <person name="Lipszyc R.R."/>
            <person name="Braunstein R."/>
            <person name="Yerushalmy O."/>
            <person name="Alkalay-Oren S."/>
            <person name="Coppenhagn-Glazer S."/>
            <person name="Hazan R."/>
        </authorList>
    </citation>
    <scope>NUCLEOTIDE SEQUENCE</scope>
</reference>
<accession>A0AAU8GTI8</accession>
<proteinExistence type="predicted"/>
<name>A0AAU8GTI8_9VIRU</name>
<evidence type="ECO:0000313" key="1">
    <source>
        <dbReference type="EMBL" id="XCH45193.1"/>
    </source>
</evidence>
<organism evidence="1">
    <name type="scientific">Mammaliicoccus phage MSShimriz1</name>
    <dbReference type="NCBI Taxonomy" id="3230127"/>
    <lineage>
        <taxon>Viruses</taxon>
    </lineage>
</organism>
<protein>
    <submittedName>
        <fullName evidence="1">Uncharacterized protein</fullName>
    </submittedName>
</protein>
<dbReference type="EMBL" id="PP931174">
    <property type="protein sequence ID" value="XCH45193.1"/>
    <property type="molecule type" value="Genomic_DNA"/>
</dbReference>
<sequence length="144" mass="17360">MNNRIRLKEFENRKINLNFKNSNEITLTTIENIRRELENSLSYMDYYIYFYDDNLNDYCWIDVEGVNEGWIHTNEELKTKEDIIDTLKKAFNYSLDAINAHSDDNNITCFIVEEYKKKLYHIVELSKDGTERTDFSIYLELEEN</sequence>